<accession>A0A8S2GBA5</accession>
<dbReference type="Proteomes" id="UP000677228">
    <property type="component" value="Unassembled WGS sequence"/>
</dbReference>
<dbReference type="EMBL" id="CAJOBA010110464">
    <property type="protein sequence ID" value="CAF4551785.1"/>
    <property type="molecule type" value="Genomic_DNA"/>
</dbReference>
<proteinExistence type="predicted"/>
<protein>
    <submittedName>
        <fullName evidence="2">Uncharacterized protein</fullName>
    </submittedName>
</protein>
<dbReference type="AlphaFoldDB" id="A0A8S2GBA5"/>
<reference evidence="2" key="1">
    <citation type="submission" date="2021-02" db="EMBL/GenBank/DDBJ databases">
        <authorList>
            <person name="Nowell W R."/>
        </authorList>
    </citation>
    <scope>NUCLEOTIDE SEQUENCE</scope>
</reference>
<organism evidence="2 4">
    <name type="scientific">Didymodactylos carnosus</name>
    <dbReference type="NCBI Taxonomy" id="1234261"/>
    <lineage>
        <taxon>Eukaryota</taxon>
        <taxon>Metazoa</taxon>
        <taxon>Spiralia</taxon>
        <taxon>Gnathifera</taxon>
        <taxon>Rotifera</taxon>
        <taxon>Eurotatoria</taxon>
        <taxon>Bdelloidea</taxon>
        <taxon>Philodinida</taxon>
        <taxon>Philodinidae</taxon>
        <taxon>Didymodactylos</taxon>
    </lineage>
</organism>
<dbReference type="Proteomes" id="UP000682733">
    <property type="component" value="Unassembled WGS sequence"/>
</dbReference>
<evidence type="ECO:0000256" key="1">
    <source>
        <dbReference type="SAM" id="MobiDB-lite"/>
    </source>
</evidence>
<comment type="caution">
    <text evidence="2">The sequence shown here is derived from an EMBL/GenBank/DDBJ whole genome shotgun (WGS) entry which is preliminary data.</text>
</comment>
<evidence type="ECO:0000313" key="2">
    <source>
        <dbReference type="EMBL" id="CAF1673399.1"/>
    </source>
</evidence>
<feature type="compositionally biased region" description="Basic and acidic residues" evidence="1">
    <location>
        <begin position="33"/>
        <end position="71"/>
    </location>
</feature>
<dbReference type="EMBL" id="CAJNOK010075733">
    <property type="protein sequence ID" value="CAF1673399.1"/>
    <property type="molecule type" value="Genomic_DNA"/>
</dbReference>
<gene>
    <name evidence="2" type="ORF">OVA965_LOCUS45811</name>
    <name evidence="3" type="ORF">TMI583_LOCUS49675</name>
</gene>
<sequence length="123" mass="14182">MYQIVIYKLLYADAKSHQQSRHLESPVQSQGRRAADAKSHQQSRHLETPEQSEARRAADAEAHQQSRHLETPEQSQSRRAAAAEGQRLAQERRSYQIREEAIHFKENRVVAHNCGPMNEICQL</sequence>
<feature type="non-terminal residue" evidence="2">
    <location>
        <position position="123"/>
    </location>
</feature>
<evidence type="ECO:0000313" key="3">
    <source>
        <dbReference type="EMBL" id="CAF4551785.1"/>
    </source>
</evidence>
<name>A0A8S2GBA5_9BILA</name>
<feature type="region of interest" description="Disordered" evidence="1">
    <location>
        <begin position="15"/>
        <end position="92"/>
    </location>
</feature>
<evidence type="ECO:0000313" key="4">
    <source>
        <dbReference type="Proteomes" id="UP000677228"/>
    </source>
</evidence>